<evidence type="ECO:0000313" key="4">
    <source>
        <dbReference type="Proteomes" id="UP000606720"/>
    </source>
</evidence>
<evidence type="ECO:0000259" key="2">
    <source>
        <dbReference type="SMART" id="SM00635"/>
    </source>
</evidence>
<dbReference type="SMART" id="SM00635">
    <property type="entry name" value="BID_2"/>
    <property type="match status" value="4"/>
</dbReference>
<dbReference type="InterPro" id="IPR008964">
    <property type="entry name" value="Invasin/intimin_cell_adhesion"/>
</dbReference>
<feature type="domain" description="BIG2" evidence="2">
    <location>
        <begin position="258"/>
        <end position="336"/>
    </location>
</feature>
<organism evidence="3 4">
    <name type="scientific">Roseburia zhanii</name>
    <dbReference type="NCBI Taxonomy" id="2763064"/>
    <lineage>
        <taxon>Bacteria</taxon>
        <taxon>Bacillati</taxon>
        <taxon>Bacillota</taxon>
        <taxon>Clostridia</taxon>
        <taxon>Lachnospirales</taxon>
        <taxon>Lachnospiraceae</taxon>
        <taxon>Roseburia</taxon>
    </lineage>
</organism>
<keyword evidence="1" id="KW-0732">Signal</keyword>
<keyword evidence="4" id="KW-1185">Reference proteome</keyword>
<feature type="domain" description="BIG2" evidence="2">
    <location>
        <begin position="828"/>
        <end position="901"/>
    </location>
</feature>
<dbReference type="RefSeq" id="WP_186866889.1">
    <property type="nucleotide sequence ID" value="NZ_JACOPH010000005.1"/>
</dbReference>
<dbReference type="Gene3D" id="2.60.40.1080">
    <property type="match status" value="3"/>
</dbReference>
<evidence type="ECO:0000256" key="1">
    <source>
        <dbReference type="SAM" id="SignalP"/>
    </source>
</evidence>
<feature type="signal peptide" evidence="1">
    <location>
        <begin position="1"/>
        <end position="22"/>
    </location>
</feature>
<name>A0A923RSY5_9FIRM</name>
<feature type="domain" description="BIG2" evidence="2">
    <location>
        <begin position="903"/>
        <end position="974"/>
    </location>
</feature>
<dbReference type="AlphaFoldDB" id="A0A923RSY5"/>
<protein>
    <submittedName>
        <fullName evidence="3">Ig-like domain-containing protein</fullName>
    </submittedName>
</protein>
<dbReference type="InterPro" id="IPR046780">
    <property type="entry name" value="aBig_2"/>
</dbReference>
<dbReference type="Pfam" id="PF26182">
    <property type="entry name" value="Ig_NUP210_5th"/>
    <property type="match status" value="1"/>
</dbReference>
<feature type="domain" description="BIG2" evidence="2">
    <location>
        <begin position="732"/>
        <end position="813"/>
    </location>
</feature>
<dbReference type="Gene3D" id="2.60.120.200">
    <property type="match status" value="2"/>
</dbReference>
<evidence type="ECO:0000313" key="3">
    <source>
        <dbReference type="EMBL" id="MBC5714142.1"/>
    </source>
</evidence>
<proteinExistence type="predicted"/>
<gene>
    <name evidence="3" type="ORF">H8S17_07965</name>
</gene>
<reference evidence="3" key="1">
    <citation type="submission" date="2020-08" db="EMBL/GenBank/DDBJ databases">
        <title>Genome public.</title>
        <authorList>
            <person name="Liu C."/>
            <person name="Sun Q."/>
        </authorList>
    </citation>
    <scope>NUCLEOTIDE SEQUENCE</scope>
    <source>
        <strain evidence="3">BX1005</strain>
    </source>
</reference>
<sequence>MKCKKIVSGLLASAIITTSVFTGDFMTANAATVGESMPTPVATYTFDGTLSSKEGATAKAYAKKYGAYSGDITYVAGRNAAITSDTDDKAVQLGSYGLELAEKNIGTEYTVSCWVKPDGTIANNMPVIALGYHTPELWTAISGDGGTNACKVWANDKVNNKFAWKTLGNMTIPSGEWSMVTLSQTAGTLSMYLNGNLVGTAAAPDIMNGENAAIDLGVNNWDDLFTGQMDDVSVYNRSLTATQVRYLYDGKDEETVFKEEGFTVTDELTMFQKEKRTITVTLPSAVAAENATISYQSKNEDVATVDNGTVTGVGVGETTITTSVKVGATTLTKDTTVTVESSDNLKEGIAAEYDLTQIVDGKLKDVSGRGNDAAVEGESGISFVEEDGKTVMKMASNDSYIKLPLSIMDSLTDKEQFTIETTFAKSSACGNNAWLFCLGSKVKNSGTNYMFLSPNFESKTLRAGIKDSGTEKLFGTSIQPAVDTYYTVDMVFNKGTVKLYWNGQLIKGDDGTELKSGYSIMDDVVTPGTENGILGYIGKSCWAPDKNYQGKVASFKIYDKAMTDEEIQLSDPKYQEALEKNLEDLTVADILSSNASASEVKYNLNLPATLNEINVTWTSDKPEVISEKGIVKNGAEDTTVTLTATITSGALTADKDFTFTVKALDKSELTATIEKAQALVSNPYVAADTVSAVQTAIADADKAATQSDVDKAVKKINKAMNKAEYVDAYVNPFEYINSSSYSQTATVAAGGTARVFTLPDSIKDTVTVSYASANPDIAAIDANGVVTGLKDGYASVVTTVTAKYDGFKMEYQTVVTVGTPTGKVITPEPQVINVTAAVKDATIVKGQTTQVTVTAPAGATVTYRAKGAVAVTSTGTITGKKGGTGTVYATVIVNGKKAVRKVTVNVGDISGKGTVKVKKSLKLSVKGISGKVKWSVNKKKLATISSKGVLKAKKKGKVTVTAKVGNYTMKKTITIKK</sequence>
<dbReference type="EMBL" id="JACOPH010000005">
    <property type="protein sequence ID" value="MBC5714142.1"/>
    <property type="molecule type" value="Genomic_DNA"/>
</dbReference>
<dbReference type="Pfam" id="PF20578">
    <property type="entry name" value="aBig_2"/>
    <property type="match status" value="1"/>
</dbReference>
<comment type="caution">
    <text evidence="3">The sequence shown here is derived from an EMBL/GenBank/DDBJ whole genome shotgun (WGS) entry which is preliminary data.</text>
</comment>
<dbReference type="InterPro" id="IPR013320">
    <property type="entry name" value="ConA-like_dom_sf"/>
</dbReference>
<dbReference type="Proteomes" id="UP000606720">
    <property type="component" value="Unassembled WGS sequence"/>
</dbReference>
<accession>A0A923RSY5</accession>
<dbReference type="SUPFAM" id="SSF49373">
    <property type="entry name" value="Invasin/intimin cell-adhesion fragments"/>
    <property type="match status" value="3"/>
</dbReference>
<dbReference type="InterPro" id="IPR003343">
    <property type="entry name" value="Big_2"/>
</dbReference>
<dbReference type="Pfam" id="PF13385">
    <property type="entry name" value="Laminin_G_3"/>
    <property type="match status" value="2"/>
</dbReference>
<feature type="chain" id="PRO_5039438625" evidence="1">
    <location>
        <begin position="23"/>
        <end position="977"/>
    </location>
</feature>
<dbReference type="SUPFAM" id="SSF49899">
    <property type="entry name" value="Concanavalin A-like lectins/glucanases"/>
    <property type="match status" value="2"/>
</dbReference>